<accession>A0A915J2Q9</accession>
<reference evidence="6" key="1">
    <citation type="submission" date="2022-11" db="UniProtKB">
        <authorList>
            <consortium name="WormBaseParasite"/>
        </authorList>
    </citation>
    <scope>IDENTIFICATION</scope>
</reference>
<dbReference type="AlphaFoldDB" id="A0A915J2Q9"/>
<feature type="domain" description="Fibrillar collagen NC1" evidence="4">
    <location>
        <begin position="1"/>
        <end position="193"/>
    </location>
</feature>
<dbReference type="Proteomes" id="UP000887565">
    <property type="component" value="Unplaced"/>
</dbReference>
<dbReference type="GO" id="GO:0005581">
    <property type="term" value="C:collagen trimer"/>
    <property type="evidence" value="ECO:0007669"/>
    <property type="project" value="UniProtKB-KW"/>
</dbReference>
<evidence type="ECO:0000313" key="5">
    <source>
        <dbReference type="Proteomes" id="UP000887565"/>
    </source>
</evidence>
<dbReference type="GO" id="GO:0005201">
    <property type="term" value="F:extracellular matrix structural constituent"/>
    <property type="evidence" value="ECO:0007669"/>
    <property type="project" value="InterPro"/>
</dbReference>
<organism evidence="5 6">
    <name type="scientific">Romanomermis culicivorax</name>
    <name type="common">Nematode worm</name>
    <dbReference type="NCBI Taxonomy" id="13658"/>
    <lineage>
        <taxon>Eukaryota</taxon>
        <taxon>Metazoa</taxon>
        <taxon>Ecdysozoa</taxon>
        <taxon>Nematoda</taxon>
        <taxon>Enoplea</taxon>
        <taxon>Dorylaimia</taxon>
        <taxon>Mermithida</taxon>
        <taxon>Mermithoidea</taxon>
        <taxon>Mermithidae</taxon>
        <taxon>Romanomermis</taxon>
    </lineage>
</organism>
<dbReference type="PROSITE" id="PS51461">
    <property type="entry name" value="NC1_FIB"/>
    <property type="match status" value="1"/>
</dbReference>
<evidence type="ECO:0000256" key="3">
    <source>
        <dbReference type="ARBA" id="ARBA00023119"/>
    </source>
</evidence>
<name>A0A915J2Q9_ROMCU</name>
<protein>
    <submittedName>
        <fullName evidence="6">Fibrillar collagen NC1 domain-containing protein</fullName>
    </submittedName>
</protein>
<keyword evidence="5" id="KW-1185">Reference proteome</keyword>
<dbReference type="Pfam" id="PF01410">
    <property type="entry name" value="COLFI"/>
    <property type="match status" value="2"/>
</dbReference>
<dbReference type="Gene3D" id="2.60.120.1000">
    <property type="match status" value="1"/>
</dbReference>
<dbReference type="SMART" id="SM00038">
    <property type="entry name" value="COLFI"/>
    <property type="match status" value="1"/>
</dbReference>
<keyword evidence="2" id="KW-0964">Secreted</keyword>
<dbReference type="InterPro" id="IPR000885">
    <property type="entry name" value="Fib_collagen_C"/>
</dbReference>
<keyword evidence="3" id="KW-0176">Collagen</keyword>
<proteinExistence type="predicted"/>
<evidence type="ECO:0000313" key="6">
    <source>
        <dbReference type="WBParaSite" id="nRc.2.0.1.t20690-RA"/>
    </source>
</evidence>
<evidence type="ECO:0000259" key="4">
    <source>
        <dbReference type="PROSITE" id="PS51461"/>
    </source>
</evidence>
<sequence length="249" mass="28322">MKSPTGERANPARSCSDLKYSQKNLESGFFWIDPNAGTTHDAVNVFCNFATSETCVYADEGKNFVSHIDRNVTYNNVGPVQLNFLRLMHNEAAQNLTILCRNSVIWFDDKKKNYRSSVRILGQRNIEWSARRKHLRPTRVDDRCSLFTNTVGHKLSLNDYNNNIFKNSSTLLSSNVLRWNHTSKVTRKCWCNLTARTGNNLDAGRGIILTALILHQTWDHRHVNAVAVTVAGPARSNVYLLRGCLKREP</sequence>
<dbReference type="GO" id="GO:0005576">
    <property type="term" value="C:extracellular region"/>
    <property type="evidence" value="ECO:0007669"/>
    <property type="project" value="UniProtKB-SubCell"/>
</dbReference>
<evidence type="ECO:0000256" key="2">
    <source>
        <dbReference type="ARBA" id="ARBA00022525"/>
    </source>
</evidence>
<comment type="subcellular location">
    <subcellularLocation>
        <location evidence="1">Secreted</location>
    </subcellularLocation>
</comment>
<evidence type="ECO:0000256" key="1">
    <source>
        <dbReference type="ARBA" id="ARBA00004613"/>
    </source>
</evidence>
<dbReference type="WBParaSite" id="nRc.2.0.1.t20690-RA">
    <property type="protein sequence ID" value="nRc.2.0.1.t20690-RA"/>
    <property type="gene ID" value="nRc.2.0.1.g20690"/>
</dbReference>